<dbReference type="InterPro" id="IPR001647">
    <property type="entry name" value="HTH_TetR"/>
</dbReference>
<accession>A0ABR7W995</accession>
<dbReference type="PROSITE" id="PS50977">
    <property type="entry name" value="HTH_TETR_2"/>
    <property type="match status" value="1"/>
</dbReference>
<evidence type="ECO:0000259" key="3">
    <source>
        <dbReference type="PROSITE" id="PS50977"/>
    </source>
</evidence>
<dbReference type="EMBL" id="JACWMS010000001">
    <property type="protein sequence ID" value="MBD1319338.1"/>
    <property type="molecule type" value="Genomic_DNA"/>
</dbReference>
<feature type="domain" description="HTH tetR-type" evidence="3">
    <location>
        <begin position="5"/>
        <end position="65"/>
    </location>
</feature>
<dbReference type="InterPro" id="IPR036271">
    <property type="entry name" value="Tet_transcr_reg_TetR-rel_C_sf"/>
</dbReference>
<evidence type="ECO:0000256" key="2">
    <source>
        <dbReference type="PROSITE-ProRule" id="PRU00335"/>
    </source>
</evidence>
<protein>
    <submittedName>
        <fullName evidence="4">TetR family transcriptional regulator</fullName>
    </submittedName>
</protein>
<sequence length="206" mass="23020">MARPLIPVDDILDRALALLDDEGVDALSARRLAGDLRISTRTLYQQVGNREALIRALVARHFANLRLEFRDTGEWESTAVSWCLTLRETLRAHPYLTELMSFDDRRVITDFVGDLVKVARNAGIPASLAAECCRALVNVTVNHTIVEVRALHDPALSAENAAEAESMARNLPLTIRWILSGVHNDVGPSKHTVKQPWRDRRIIGKD</sequence>
<reference evidence="4 5" key="1">
    <citation type="submission" date="2020-09" db="EMBL/GenBank/DDBJ databases">
        <title>Novel species in genus Gordonia.</title>
        <authorList>
            <person name="Zhang G."/>
        </authorList>
    </citation>
    <scope>NUCLEOTIDE SEQUENCE [LARGE SCALE GENOMIC DNA]</scope>
    <source>
        <strain evidence="4 5">ON-33</strain>
    </source>
</reference>
<dbReference type="SUPFAM" id="SSF48498">
    <property type="entry name" value="Tetracyclin repressor-like, C-terminal domain"/>
    <property type="match status" value="1"/>
</dbReference>
<name>A0ABR7W995_9ACTN</name>
<evidence type="ECO:0000256" key="1">
    <source>
        <dbReference type="ARBA" id="ARBA00023125"/>
    </source>
</evidence>
<dbReference type="SUPFAM" id="SSF46689">
    <property type="entry name" value="Homeodomain-like"/>
    <property type="match status" value="1"/>
</dbReference>
<feature type="DNA-binding region" description="H-T-H motif" evidence="2">
    <location>
        <begin position="28"/>
        <end position="47"/>
    </location>
</feature>
<comment type="caution">
    <text evidence="4">The sequence shown here is derived from an EMBL/GenBank/DDBJ whole genome shotgun (WGS) entry which is preliminary data.</text>
</comment>
<proteinExistence type="predicted"/>
<gene>
    <name evidence="4" type="ORF">IDF66_07055</name>
</gene>
<dbReference type="Proteomes" id="UP000602395">
    <property type="component" value="Unassembled WGS sequence"/>
</dbReference>
<dbReference type="Gene3D" id="1.10.357.10">
    <property type="entry name" value="Tetracycline Repressor, domain 2"/>
    <property type="match status" value="1"/>
</dbReference>
<evidence type="ECO:0000313" key="5">
    <source>
        <dbReference type="Proteomes" id="UP000602395"/>
    </source>
</evidence>
<evidence type="ECO:0000313" key="4">
    <source>
        <dbReference type="EMBL" id="MBD1319338.1"/>
    </source>
</evidence>
<dbReference type="InterPro" id="IPR009057">
    <property type="entry name" value="Homeodomain-like_sf"/>
</dbReference>
<dbReference type="Pfam" id="PF00440">
    <property type="entry name" value="TetR_N"/>
    <property type="match status" value="1"/>
</dbReference>
<keyword evidence="1 2" id="KW-0238">DNA-binding</keyword>
<organism evidence="4 5">
    <name type="scientific">Gordonia hankookensis</name>
    <dbReference type="NCBI Taxonomy" id="589403"/>
    <lineage>
        <taxon>Bacteria</taxon>
        <taxon>Bacillati</taxon>
        <taxon>Actinomycetota</taxon>
        <taxon>Actinomycetes</taxon>
        <taxon>Mycobacteriales</taxon>
        <taxon>Gordoniaceae</taxon>
        <taxon>Gordonia</taxon>
    </lineage>
</organism>
<keyword evidence="5" id="KW-1185">Reference proteome</keyword>
<dbReference type="RefSeq" id="WP_164310671.1">
    <property type="nucleotide sequence ID" value="NZ_BAABAD010000003.1"/>
</dbReference>